<dbReference type="InterPro" id="IPR005829">
    <property type="entry name" value="Sugar_transporter_CS"/>
</dbReference>
<dbReference type="InterPro" id="IPR011701">
    <property type="entry name" value="MFS"/>
</dbReference>
<feature type="transmembrane region" description="Helical" evidence="9">
    <location>
        <begin position="127"/>
        <end position="151"/>
    </location>
</feature>
<dbReference type="Pfam" id="PF07690">
    <property type="entry name" value="MFS_1"/>
    <property type="match status" value="1"/>
</dbReference>
<feature type="transmembrane region" description="Helical" evidence="9">
    <location>
        <begin position="311"/>
        <end position="330"/>
    </location>
</feature>
<evidence type="ECO:0000256" key="4">
    <source>
        <dbReference type="ARBA" id="ARBA00022475"/>
    </source>
</evidence>
<evidence type="ECO:0000256" key="8">
    <source>
        <dbReference type="ARBA" id="ARBA00023136"/>
    </source>
</evidence>
<comment type="caution">
    <text evidence="11">The sequence shown here is derived from an EMBL/GenBank/DDBJ whole genome shotgun (WGS) entry which is preliminary data.</text>
</comment>
<dbReference type="PROSITE" id="PS00216">
    <property type="entry name" value="SUGAR_TRANSPORT_1"/>
    <property type="match status" value="1"/>
</dbReference>
<evidence type="ECO:0000256" key="2">
    <source>
        <dbReference type="ARBA" id="ARBA00008240"/>
    </source>
</evidence>
<evidence type="ECO:0000256" key="6">
    <source>
        <dbReference type="ARBA" id="ARBA00022847"/>
    </source>
</evidence>
<keyword evidence="3" id="KW-0813">Transport</keyword>
<proteinExistence type="inferred from homology"/>
<feature type="transmembrane region" description="Helical" evidence="9">
    <location>
        <begin position="259"/>
        <end position="280"/>
    </location>
</feature>
<feature type="transmembrane region" description="Helical" evidence="9">
    <location>
        <begin position="221"/>
        <end position="239"/>
    </location>
</feature>
<feature type="transmembrane region" description="Helical" evidence="9">
    <location>
        <begin position="380"/>
        <end position="398"/>
    </location>
</feature>
<keyword evidence="6" id="KW-0769">Symport</keyword>
<keyword evidence="8 9" id="KW-0472">Membrane</keyword>
<organism evidence="11 12">
    <name type="scientific">Nocardia callitridis</name>
    <dbReference type="NCBI Taxonomy" id="648753"/>
    <lineage>
        <taxon>Bacteria</taxon>
        <taxon>Bacillati</taxon>
        <taxon>Actinomycetota</taxon>
        <taxon>Actinomycetes</taxon>
        <taxon>Mycobacteriales</taxon>
        <taxon>Nocardiaceae</taxon>
        <taxon>Nocardia</taxon>
    </lineage>
</organism>
<feature type="transmembrane region" description="Helical" evidence="9">
    <location>
        <begin position="30"/>
        <end position="51"/>
    </location>
</feature>
<evidence type="ECO:0000256" key="1">
    <source>
        <dbReference type="ARBA" id="ARBA00004651"/>
    </source>
</evidence>
<evidence type="ECO:0000313" key="12">
    <source>
        <dbReference type="Proteomes" id="UP001500603"/>
    </source>
</evidence>
<dbReference type="Proteomes" id="UP001500603">
    <property type="component" value="Unassembled WGS sequence"/>
</dbReference>
<comment type="similarity">
    <text evidence="2">Belongs to the major facilitator superfamily. Metabolite:H+ Symporter (MHS) family (TC 2.A.1.6) family.</text>
</comment>
<keyword evidence="7 9" id="KW-1133">Transmembrane helix</keyword>
<protein>
    <submittedName>
        <fullName evidence="11">MFS transporter</fullName>
    </submittedName>
</protein>
<reference evidence="12" key="1">
    <citation type="journal article" date="2019" name="Int. J. Syst. Evol. Microbiol.">
        <title>The Global Catalogue of Microorganisms (GCM) 10K type strain sequencing project: providing services to taxonomists for standard genome sequencing and annotation.</title>
        <authorList>
            <consortium name="The Broad Institute Genomics Platform"/>
            <consortium name="The Broad Institute Genome Sequencing Center for Infectious Disease"/>
            <person name="Wu L."/>
            <person name="Ma J."/>
        </authorList>
    </citation>
    <scope>NUCLEOTIDE SEQUENCE [LARGE SCALE GENOMIC DNA]</scope>
    <source>
        <strain evidence="12">JCM 18298</strain>
    </source>
</reference>
<feature type="transmembrane region" description="Helical" evidence="9">
    <location>
        <begin position="163"/>
        <end position="182"/>
    </location>
</feature>
<dbReference type="PANTHER" id="PTHR43528">
    <property type="entry name" value="ALPHA-KETOGLUTARATE PERMEASE"/>
    <property type="match status" value="1"/>
</dbReference>
<evidence type="ECO:0000259" key="10">
    <source>
        <dbReference type="PROSITE" id="PS50850"/>
    </source>
</evidence>
<dbReference type="InterPro" id="IPR020846">
    <property type="entry name" value="MFS_dom"/>
</dbReference>
<sequence length="407" mass="43765">MDWLDWAIYTTFAVVFSPLFFPPGESGPALLFSLAVFAVGFVMRPVGAILFGAYADRHGRKRGLVLTIVLMATSSLVIGLTPTYENIGVLAPIVLVCCRLLQGLAAGGEFGSSAAYLVESAAPRRRAFAGSWQQVSVGAGLLLAAGMGATVTSLLPEAAVSAWGWRLAFIVAALCGFAALWVRSAAQESESFESAIQTADKVDRSARRHPVLSMFREHPRAAMRVFAINIGGTLLYYIWLTYLPVYINVTTDMPLSEALRANVITIAVFIALLPIAGLLSDRFGRKPTMLTFAVGFVLYSWPAFHFLNGEFFNFLLIECIGAVLLLGYCANAATIMSEQFPAAVRASGIGVPYALSVTLFGGTAPYILTWLNSHEFSGFIWVYCAVAAAIGACVYFTMPETKGKALD</sequence>
<feature type="transmembrane region" description="Helical" evidence="9">
    <location>
        <begin position="342"/>
        <end position="368"/>
    </location>
</feature>
<dbReference type="PROSITE" id="PS00217">
    <property type="entry name" value="SUGAR_TRANSPORT_2"/>
    <property type="match status" value="1"/>
</dbReference>
<comment type="subcellular location">
    <subcellularLocation>
        <location evidence="1">Cell membrane</location>
        <topology evidence="1">Multi-pass membrane protein</topology>
    </subcellularLocation>
</comment>
<evidence type="ECO:0000256" key="9">
    <source>
        <dbReference type="SAM" id="Phobius"/>
    </source>
</evidence>
<dbReference type="InterPro" id="IPR051084">
    <property type="entry name" value="H+-coupled_symporters"/>
</dbReference>
<gene>
    <name evidence="11" type="ORF">GCM10023318_41540</name>
</gene>
<dbReference type="EMBL" id="BAABJM010000004">
    <property type="protein sequence ID" value="GAA5060288.1"/>
    <property type="molecule type" value="Genomic_DNA"/>
</dbReference>
<feature type="transmembrane region" description="Helical" evidence="9">
    <location>
        <begin position="63"/>
        <end position="81"/>
    </location>
</feature>
<dbReference type="InterPro" id="IPR036259">
    <property type="entry name" value="MFS_trans_sf"/>
</dbReference>
<name>A0ABP9KNG8_9NOCA</name>
<feature type="domain" description="Major facilitator superfamily (MFS) profile" evidence="10">
    <location>
        <begin position="1"/>
        <end position="402"/>
    </location>
</feature>
<dbReference type="SUPFAM" id="SSF103473">
    <property type="entry name" value="MFS general substrate transporter"/>
    <property type="match status" value="1"/>
</dbReference>
<evidence type="ECO:0000256" key="3">
    <source>
        <dbReference type="ARBA" id="ARBA00022448"/>
    </source>
</evidence>
<keyword evidence="12" id="KW-1185">Reference proteome</keyword>
<dbReference type="PROSITE" id="PS50850">
    <property type="entry name" value="MFS"/>
    <property type="match status" value="1"/>
</dbReference>
<dbReference type="Gene3D" id="1.20.1250.20">
    <property type="entry name" value="MFS general substrate transporter like domains"/>
    <property type="match status" value="1"/>
</dbReference>
<evidence type="ECO:0000313" key="11">
    <source>
        <dbReference type="EMBL" id="GAA5060288.1"/>
    </source>
</evidence>
<feature type="transmembrane region" description="Helical" evidence="9">
    <location>
        <begin position="287"/>
        <end position="305"/>
    </location>
</feature>
<evidence type="ECO:0000256" key="7">
    <source>
        <dbReference type="ARBA" id="ARBA00022989"/>
    </source>
</evidence>
<dbReference type="PANTHER" id="PTHR43528:SF1">
    <property type="entry name" value="ALPHA-KETOGLUTARATE PERMEASE"/>
    <property type="match status" value="1"/>
</dbReference>
<evidence type="ECO:0000256" key="5">
    <source>
        <dbReference type="ARBA" id="ARBA00022692"/>
    </source>
</evidence>
<accession>A0ABP9KNG8</accession>
<keyword evidence="4" id="KW-1003">Cell membrane</keyword>
<keyword evidence="5 9" id="KW-0812">Transmembrane</keyword>